<organism evidence="1 2">
    <name type="scientific">Bosea psychrotolerans</name>
    <dbReference type="NCBI Taxonomy" id="1871628"/>
    <lineage>
        <taxon>Bacteria</taxon>
        <taxon>Pseudomonadati</taxon>
        <taxon>Pseudomonadota</taxon>
        <taxon>Alphaproteobacteria</taxon>
        <taxon>Hyphomicrobiales</taxon>
        <taxon>Boseaceae</taxon>
        <taxon>Bosea</taxon>
    </lineage>
</organism>
<dbReference type="EMBL" id="PQFZ01000021">
    <property type="protein sequence ID" value="POR46994.1"/>
    <property type="molecule type" value="Genomic_DNA"/>
</dbReference>
<evidence type="ECO:0000313" key="1">
    <source>
        <dbReference type="EMBL" id="POR46994.1"/>
    </source>
</evidence>
<comment type="caution">
    <text evidence="1">The sequence shown here is derived from an EMBL/GenBank/DDBJ whole genome shotgun (WGS) entry which is preliminary data.</text>
</comment>
<name>A0A2S4LX14_9HYPH</name>
<dbReference type="OrthoDB" id="9970929at2"/>
<keyword evidence="2" id="KW-1185">Reference proteome</keyword>
<accession>A0A2S4LX14</accession>
<sequence length="101" mass="10920">MGVANPIETVLGVLTLLDETHAKMNGTKLASFPWRPASPESADDLTDLVHEALERCSDVTEAVIVVTVAAMASRKPEHSRSSNTVSIAAYVAKLKRAFWRA</sequence>
<protein>
    <submittedName>
        <fullName evidence="1">Uncharacterized protein</fullName>
    </submittedName>
</protein>
<dbReference type="Proteomes" id="UP000236919">
    <property type="component" value="Unassembled WGS sequence"/>
</dbReference>
<dbReference type="AlphaFoldDB" id="A0A2S4LX14"/>
<dbReference type="RefSeq" id="WP_103720840.1">
    <property type="nucleotide sequence ID" value="NZ_PQFZ01000021.1"/>
</dbReference>
<proteinExistence type="predicted"/>
<gene>
    <name evidence="1" type="ORF">CYD53_12179</name>
</gene>
<evidence type="ECO:0000313" key="2">
    <source>
        <dbReference type="Proteomes" id="UP000236919"/>
    </source>
</evidence>
<reference evidence="1 2" key="1">
    <citation type="submission" date="2018-01" db="EMBL/GenBank/DDBJ databases">
        <title>Genomic Encyclopedia of Type Strains, Phase III (KMG-III): the genomes of soil and plant-associated and newly described type strains.</title>
        <authorList>
            <person name="Whitman W."/>
        </authorList>
    </citation>
    <scope>NUCLEOTIDE SEQUENCE [LARGE SCALE GENOMIC DNA]</scope>
    <source>
        <strain evidence="1 2">1131</strain>
    </source>
</reference>